<feature type="transmembrane region" description="Helical" evidence="8">
    <location>
        <begin position="159"/>
        <end position="178"/>
    </location>
</feature>
<evidence type="ECO:0000313" key="14">
    <source>
        <dbReference type="Proteomes" id="UP000800235"/>
    </source>
</evidence>
<keyword evidence="14" id="KW-1185">Reference proteome</keyword>
<evidence type="ECO:0000256" key="4">
    <source>
        <dbReference type="ARBA" id="ARBA00022692"/>
    </source>
</evidence>
<dbReference type="GO" id="GO:0005886">
    <property type="term" value="C:plasma membrane"/>
    <property type="evidence" value="ECO:0007669"/>
    <property type="project" value="TreeGrafter"/>
</dbReference>
<sequence>MEHVPTLARLVARAQASQGSATKTSSSASALVSTLIPAFLLALAFFAAFLIIRKKQQRVYAPRTFLEVLPHDARTPGSAKPGMFAWIKEFRALPDEYVLHHQSMDQYLYLRFMKMITIMCFVGCLITWPILFPINATGGGGQKELDLLSFSNVAKPARYFAHAAVAWVFLGFVLFLITRETIFFINLRQAYLTSPLNASRISSRTVLFTDVPKDYQNEGALRRVYEKVNRVWIASDCKKLQDHVDDRDKVAFKLEKAEIKLIQNANKKRLKAKQPAPSTHNTGNEEAGHTVSEWIDQKKRPSHRTKFLIGKKVDTIHHSREVLPGLIEKTNLEQNLHKMGEKDLIGAVFVEFQTQRAAQIAFQASKKHSPINAVPRAIGIIPEQIVWKNLGMGRKNRKLRGLIATAFITAMILFWTIPVAVVGAISNINYLTDKVPFLSFINSVPPVILGVITGLLPTVALAILVALVPIICRVAAKLAGAVTLQEVEMKTQSWYFAFQVIQVFLITTFSSGAAAVATQIVQQPGSAPTLLANSLPKASNFYISYFIVYGLAVSSKQLFNLIALLMFNIVGRLFDKTPRKMYKRWIGLSGDKWGSSYPKWTNLAVIAISYSCIAPLVLGFATIGLGLIYLVIRYQSFYTKTTTIDTRGQAYGRALQQLTVGVYLAELCLIGLFAISIPKGTISTGPMVMMIIFLVGTVIYHIIMRKTLHALTNALPEELLEKTEQRYDAHRDMEEGLQQQKLGHNGAHPLGLDHSESHTTDGQRTPTNGVTHADDDSRNKTKHAVQTTEPTHKEGSFLTKLFNPNRYKSHGKLQEWMSSSKQHSIPMPRYPEEVARDAYQDPSINSETPTLWIPRDEMGISRQELRDGSKVIPMTDEGAWFNEKGKIMWDHDNLTNAPAYSKEKLINQLL</sequence>
<dbReference type="OrthoDB" id="1076608at2759"/>
<dbReference type="InterPro" id="IPR022257">
    <property type="entry name" value="PHM7_ext"/>
</dbReference>
<proteinExistence type="inferred from homology"/>
<dbReference type="GO" id="GO:0005227">
    <property type="term" value="F:calcium-activated cation channel activity"/>
    <property type="evidence" value="ECO:0007669"/>
    <property type="project" value="InterPro"/>
</dbReference>
<dbReference type="InterPro" id="IPR032880">
    <property type="entry name" value="CSC1/OSCA1-like_N"/>
</dbReference>
<dbReference type="Pfam" id="PF12621">
    <property type="entry name" value="PHM7_ext"/>
    <property type="match status" value="1"/>
</dbReference>
<dbReference type="PANTHER" id="PTHR13018:SF26">
    <property type="entry name" value="DOMAIN PROTEIN, PUTATIVE (AFU_ORTHOLOGUE AFUA_5G10920)-RELATED"/>
    <property type="match status" value="1"/>
</dbReference>
<feature type="transmembrane region" description="Helical" evidence="8">
    <location>
        <begin position="402"/>
        <end position="428"/>
    </location>
</feature>
<evidence type="ECO:0000259" key="10">
    <source>
        <dbReference type="Pfam" id="PF12621"/>
    </source>
</evidence>
<comment type="subcellular location">
    <subcellularLocation>
        <location evidence="1">Membrane</location>
        <topology evidence="1">Multi-pass membrane protein</topology>
    </subcellularLocation>
</comment>
<feature type="region of interest" description="Disordered" evidence="7">
    <location>
        <begin position="743"/>
        <end position="793"/>
    </location>
</feature>
<feature type="transmembrane region" description="Helical" evidence="8">
    <location>
        <begin position="687"/>
        <end position="704"/>
    </location>
</feature>
<keyword evidence="5 8" id="KW-1133">Transmembrane helix</keyword>
<evidence type="ECO:0000259" key="11">
    <source>
        <dbReference type="Pfam" id="PF13967"/>
    </source>
</evidence>
<evidence type="ECO:0000259" key="9">
    <source>
        <dbReference type="Pfam" id="PF02714"/>
    </source>
</evidence>
<feature type="compositionally biased region" description="Basic and acidic residues" evidence="7">
    <location>
        <begin position="751"/>
        <end position="761"/>
    </location>
</feature>
<dbReference type="Pfam" id="PF13967">
    <property type="entry name" value="RSN1_TM"/>
    <property type="match status" value="1"/>
</dbReference>
<evidence type="ECO:0000256" key="7">
    <source>
        <dbReference type="SAM" id="MobiDB-lite"/>
    </source>
</evidence>
<protein>
    <submittedName>
        <fullName evidence="13">DUF221-domain-containing protein</fullName>
    </submittedName>
</protein>
<organism evidence="13 14">
    <name type="scientific">Tothia fuscella</name>
    <dbReference type="NCBI Taxonomy" id="1048955"/>
    <lineage>
        <taxon>Eukaryota</taxon>
        <taxon>Fungi</taxon>
        <taxon>Dikarya</taxon>
        <taxon>Ascomycota</taxon>
        <taxon>Pezizomycotina</taxon>
        <taxon>Dothideomycetes</taxon>
        <taxon>Pleosporomycetidae</taxon>
        <taxon>Venturiales</taxon>
        <taxon>Cylindrosympodiaceae</taxon>
        <taxon>Tothia</taxon>
    </lineage>
</organism>
<feature type="domain" description="CSC1/OSCA1-like 7TM region" evidence="9">
    <location>
        <begin position="401"/>
        <end position="673"/>
    </location>
</feature>
<feature type="transmembrane region" description="Helical" evidence="8">
    <location>
        <begin position="654"/>
        <end position="675"/>
    </location>
</feature>
<dbReference type="PANTHER" id="PTHR13018">
    <property type="entry name" value="PROBABLE MEMBRANE PROTEIN DUF221-RELATED"/>
    <property type="match status" value="1"/>
</dbReference>
<feature type="transmembrane region" description="Helical" evidence="8">
    <location>
        <begin position="30"/>
        <end position="52"/>
    </location>
</feature>
<dbReference type="EMBL" id="MU007026">
    <property type="protein sequence ID" value="KAF2432357.1"/>
    <property type="molecule type" value="Genomic_DNA"/>
</dbReference>
<dbReference type="InterPro" id="IPR003864">
    <property type="entry name" value="CSC1/OSCA1-like_7TM"/>
</dbReference>
<evidence type="ECO:0000256" key="5">
    <source>
        <dbReference type="ARBA" id="ARBA00022989"/>
    </source>
</evidence>
<keyword evidence="4 8" id="KW-0812">Transmembrane</keyword>
<comment type="caution">
    <text evidence="13">The sequence shown here is derived from an EMBL/GenBank/DDBJ whole genome shotgun (WGS) entry which is preliminary data.</text>
</comment>
<feature type="transmembrane region" description="Helical" evidence="8">
    <location>
        <begin position="541"/>
        <end position="574"/>
    </location>
</feature>
<feature type="domain" description="10TM putative phosphate transporter extracellular tail" evidence="10">
    <location>
        <begin position="802"/>
        <end position="891"/>
    </location>
</feature>
<gene>
    <name evidence="13" type="ORF">EJ08DRAFT_695468</name>
</gene>
<feature type="region of interest" description="Disordered" evidence="7">
    <location>
        <begin position="268"/>
        <end position="299"/>
    </location>
</feature>
<evidence type="ECO:0000256" key="3">
    <source>
        <dbReference type="ARBA" id="ARBA00022448"/>
    </source>
</evidence>
<comment type="similarity">
    <text evidence="2">Belongs to the CSC1 (TC 1.A.17) family.</text>
</comment>
<feature type="domain" description="CSC1/OSCA1-like N-terminal transmembrane" evidence="11">
    <location>
        <begin position="30"/>
        <end position="180"/>
    </location>
</feature>
<feature type="domain" description="CSC1/OSCA1-like cytosolic" evidence="12">
    <location>
        <begin position="203"/>
        <end position="389"/>
    </location>
</feature>
<evidence type="ECO:0000256" key="6">
    <source>
        <dbReference type="ARBA" id="ARBA00023136"/>
    </source>
</evidence>
<dbReference type="Pfam" id="PF02714">
    <property type="entry name" value="RSN1_7TM"/>
    <property type="match status" value="1"/>
</dbReference>
<evidence type="ECO:0000256" key="8">
    <source>
        <dbReference type="SAM" id="Phobius"/>
    </source>
</evidence>
<dbReference type="InterPro" id="IPR045122">
    <property type="entry name" value="Csc1-like"/>
</dbReference>
<name>A0A9P4NV91_9PEZI</name>
<evidence type="ECO:0000256" key="2">
    <source>
        <dbReference type="ARBA" id="ARBA00007779"/>
    </source>
</evidence>
<feature type="transmembrane region" description="Helical" evidence="8">
    <location>
        <begin position="448"/>
        <end position="472"/>
    </location>
</feature>
<evidence type="ECO:0000313" key="13">
    <source>
        <dbReference type="EMBL" id="KAF2432357.1"/>
    </source>
</evidence>
<feature type="transmembrane region" description="Helical" evidence="8">
    <location>
        <begin position="493"/>
        <end position="521"/>
    </location>
</feature>
<reference evidence="13" key="1">
    <citation type="journal article" date="2020" name="Stud. Mycol.">
        <title>101 Dothideomycetes genomes: a test case for predicting lifestyles and emergence of pathogens.</title>
        <authorList>
            <person name="Haridas S."/>
            <person name="Albert R."/>
            <person name="Binder M."/>
            <person name="Bloem J."/>
            <person name="Labutti K."/>
            <person name="Salamov A."/>
            <person name="Andreopoulos B."/>
            <person name="Baker S."/>
            <person name="Barry K."/>
            <person name="Bills G."/>
            <person name="Bluhm B."/>
            <person name="Cannon C."/>
            <person name="Castanera R."/>
            <person name="Culley D."/>
            <person name="Daum C."/>
            <person name="Ezra D."/>
            <person name="Gonzalez J."/>
            <person name="Henrissat B."/>
            <person name="Kuo A."/>
            <person name="Liang C."/>
            <person name="Lipzen A."/>
            <person name="Lutzoni F."/>
            <person name="Magnuson J."/>
            <person name="Mondo S."/>
            <person name="Nolan M."/>
            <person name="Ohm R."/>
            <person name="Pangilinan J."/>
            <person name="Park H.-J."/>
            <person name="Ramirez L."/>
            <person name="Alfaro M."/>
            <person name="Sun H."/>
            <person name="Tritt A."/>
            <person name="Yoshinaga Y."/>
            <person name="Zwiers L.-H."/>
            <person name="Turgeon B."/>
            <person name="Goodwin S."/>
            <person name="Spatafora J."/>
            <person name="Crous P."/>
            <person name="Grigoriev I."/>
        </authorList>
    </citation>
    <scope>NUCLEOTIDE SEQUENCE</scope>
    <source>
        <strain evidence="13">CBS 130266</strain>
    </source>
</reference>
<accession>A0A9P4NV91</accession>
<dbReference type="AlphaFoldDB" id="A0A9P4NV91"/>
<dbReference type="Proteomes" id="UP000800235">
    <property type="component" value="Unassembled WGS sequence"/>
</dbReference>
<evidence type="ECO:0000259" key="12">
    <source>
        <dbReference type="Pfam" id="PF14703"/>
    </source>
</evidence>
<keyword evidence="3" id="KW-0813">Transport</keyword>
<dbReference type="InterPro" id="IPR027815">
    <property type="entry name" value="CSC1/OSCA1-like_cyt"/>
</dbReference>
<evidence type="ECO:0000256" key="1">
    <source>
        <dbReference type="ARBA" id="ARBA00004141"/>
    </source>
</evidence>
<keyword evidence="6 8" id="KW-0472">Membrane</keyword>
<dbReference type="Pfam" id="PF14703">
    <property type="entry name" value="PHM7_cyt"/>
    <property type="match status" value="1"/>
</dbReference>
<feature type="transmembrane region" description="Helical" evidence="8">
    <location>
        <begin position="603"/>
        <end position="634"/>
    </location>
</feature>
<feature type="transmembrane region" description="Helical" evidence="8">
    <location>
        <begin position="112"/>
        <end position="131"/>
    </location>
</feature>